<sequence>MDPSVYARAHGVQSEANNVTVTRVACGEIMYRRAVDTYRRDMKSKLNSLRKEQKRLRGCMRGYRRKLRESGQCDKDEQVLSSHRSLKKTKMPTMVHVNNESSSIGASRTPTYAVVKNGRLGAENARIRPIAASAPMAEKQSLLCESESKAFSARSCDPSISQPETIDQSTVDGPAIESTGNQNKRENSDYRAGLVENVGRTVRKGSGKIGVSSRQVRVSVADSELEDDAFGDVSDSSDDEEKEHEKSVPTDVVSFRNGMFVREITPLTLMKTNAAYFKPISKEIGTEGKTTHGNTDIVGGDVGEEDIATDKSNSLHLYTNIPAPKEESLIENPQLSLKSVPLQSMVGALRQSKEKVNIDKEKTKCPPRHKKNKEKVGVSFNDIIKIQISNNTKKLFSLVDRLAKTNGIPVTPVERPPKDRLIRNDPRELAATVRRSQTAAAGPVSSVATTHDSVYYAIKYGYTSDSEYSRNTPEIPRPCSNDGQQRGPAFTSGVPTVSVSSDPSFHTGNPLSNMPIVSLNHSDKTRIFRSPFSLTESEEGCQLSHKTFDNDIGSELASFLSEQTDRQRDMRRSSILEASKFMTAARHRRSFITNHSVSPAISERNKREKELFIRPRKDSVKPEHVEIPDNYNEPWASAFSRIKMIHTLADLTHII</sequence>
<keyword evidence="3" id="KW-1185">Reference proteome</keyword>
<proteinExistence type="predicted"/>
<dbReference type="AlphaFoldDB" id="A0AAV4G7P7"/>
<feature type="region of interest" description="Disordered" evidence="1">
    <location>
        <begin position="205"/>
        <end position="250"/>
    </location>
</feature>
<feature type="compositionally biased region" description="Polar residues" evidence="1">
    <location>
        <begin position="158"/>
        <end position="171"/>
    </location>
</feature>
<feature type="compositionally biased region" description="Acidic residues" evidence="1">
    <location>
        <begin position="223"/>
        <end position="242"/>
    </location>
</feature>
<name>A0AAV4G7P7_9GAST</name>
<accession>A0AAV4G7P7</accession>
<gene>
    <name evidence="2" type="ORF">ElyMa_005927200</name>
</gene>
<protein>
    <submittedName>
        <fullName evidence="2">Uncharacterized protein</fullName>
    </submittedName>
</protein>
<comment type="caution">
    <text evidence="2">The sequence shown here is derived from an EMBL/GenBank/DDBJ whole genome shotgun (WGS) entry which is preliminary data.</text>
</comment>
<feature type="region of interest" description="Disordered" evidence="1">
    <location>
        <begin position="154"/>
        <end position="192"/>
    </location>
</feature>
<organism evidence="2 3">
    <name type="scientific">Elysia marginata</name>
    <dbReference type="NCBI Taxonomy" id="1093978"/>
    <lineage>
        <taxon>Eukaryota</taxon>
        <taxon>Metazoa</taxon>
        <taxon>Spiralia</taxon>
        <taxon>Lophotrochozoa</taxon>
        <taxon>Mollusca</taxon>
        <taxon>Gastropoda</taxon>
        <taxon>Heterobranchia</taxon>
        <taxon>Euthyneura</taxon>
        <taxon>Panpulmonata</taxon>
        <taxon>Sacoglossa</taxon>
        <taxon>Placobranchoidea</taxon>
        <taxon>Plakobranchidae</taxon>
        <taxon>Elysia</taxon>
    </lineage>
</organism>
<dbReference type="EMBL" id="BMAT01011886">
    <property type="protein sequence ID" value="GFR81499.1"/>
    <property type="molecule type" value="Genomic_DNA"/>
</dbReference>
<evidence type="ECO:0000256" key="1">
    <source>
        <dbReference type="SAM" id="MobiDB-lite"/>
    </source>
</evidence>
<evidence type="ECO:0000313" key="3">
    <source>
        <dbReference type="Proteomes" id="UP000762676"/>
    </source>
</evidence>
<dbReference type="Proteomes" id="UP000762676">
    <property type="component" value="Unassembled WGS sequence"/>
</dbReference>
<reference evidence="2 3" key="1">
    <citation type="journal article" date="2021" name="Elife">
        <title>Chloroplast acquisition without the gene transfer in kleptoplastic sea slugs, Plakobranchus ocellatus.</title>
        <authorList>
            <person name="Maeda T."/>
            <person name="Takahashi S."/>
            <person name="Yoshida T."/>
            <person name="Shimamura S."/>
            <person name="Takaki Y."/>
            <person name="Nagai Y."/>
            <person name="Toyoda A."/>
            <person name="Suzuki Y."/>
            <person name="Arimoto A."/>
            <person name="Ishii H."/>
            <person name="Satoh N."/>
            <person name="Nishiyama T."/>
            <person name="Hasebe M."/>
            <person name="Maruyama T."/>
            <person name="Minagawa J."/>
            <person name="Obokata J."/>
            <person name="Shigenobu S."/>
        </authorList>
    </citation>
    <scope>NUCLEOTIDE SEQUENCE [LARGE SCALE GENOMIC DNA]</scope>
</reference>
<evidence type="ECO:0000313" key="2">
    <source>
        <dbReference type="EMBL" id="GFR81499.1"/>
    </source>
</evidence>